<evidence type="ECO:0000313" key="3">
    <source>
        <dbReference type="Proteomes" id="UP000189295"/>
    </source>
</evidence>
<dbReference type="AlphaFoldDB" id="A0A1V2KC96"/>
<proteinExistence type="predicted"/>
<evidence type="ECO:0000313" key="2">
    <source>
        <dbReference type="EMBL" id="ONH55134.1"/>
    </source>
</evidence>
<dbReference type="EMBL" id="MNPW01000004">
    <property type="protein sequence ID" value="ONH55134.1"/>
    <property type="molecule type" value="Genomic_DNA"/>
</dbReference>
<name>A0A1V2KC96_PSECE</name>
<feature type="transmembrane region" description="Helical" evidence="1">
    <location>
        <begin position="6"/>
        <end position="29"/>
    </location>
</feature>
<gene>
    <name evidence="2" type="ORF">BLL36_09500</name>
</gene>
<protein>
    <submittedName>
        <fullName evidence="2">Uncharacterized protein</fullName>
    </submittedName>
</protein>
<keyword evidence="1" id="KW-0812">Transmembrane</keyword>
<keyword evidence="1" id="KW-0472">Membrane</keyword>
<accession>A0A1V2KC96</accession>
<comment type="caution">
    <text evidence="2">The sequence shown here is derived from an EMBL/GenBank/DDBJ whole genome shotgun (WGS) entry which is preliminary data.</text>
</comment>
<keyword evidence="1" id="KW-1133">Transmembrane helix</keyword>
<sequence>MPFPVLLFFYVIFCKDLFTPSLFLIVIFVEDCPSFIDGKTAAVIEDDKLQLVSWHTCERVAAQIVYIAGCHVCTF</sequence>
<evidence type="ECO:0000256" key="1">
    <source>
        <dbReference type="SAM" id="Phobius"/>
    </source>
</evidence>
<reference evidence="2 3" key="1">
    <citation type="submission" date="2016-10" db="EMBL/GenBank/DDBJ databases">
        <title>Pseudomonas lactis sp. nov. and Pseudomonas paralactis sp. nov., isolated from bovine raw milk.</title>
        <authorList>
            <person name="Von Neubeck M."/>
            <person name="Huptas C."/>
            <person name="Glueck C."/>
            <person name="Krewinkel M."/>
            <person name="Stoeckel M."/>
            <person name="Stressler T."/>
            <person name="Fischer L."/>
            <person name="Hinrichs J."/>
            <person name="Scherer S."/>
            <person name="Wenning M."/>
        </authorList>
    </citation>
    <scope>NUCLEOTIDE SEQUENCE [LARGE SCALE GENOMIC DNA]</scope>
    <source>
        <strain evidence="2 3">DSM 17516</strain>
    </source>
</reference>
<dbReference type="Proteomes" id="UP000189295">
    <property type="component" value="Unassembled WGS sequence"/>
</dbReference>
<organism evidence="2 3">
    <name type="scientific">Pseudomonas cedrina subsp. cedrina</name>
    <dbReference type="NCBI Taxonomy" id="76762"/>
    <lineage>
        <taxon>Bacteria</taxon>
        <taxon>Pseudomonadati</taxon>
        <taxon>Pseudomonadota</taxon>
        <taxon>Gammaproteobacteria</taxon>
        <taxon>Pseudomonadales</taxon>
        <taxon>Pseudomonadaceae</taxon>
        <taxon>Pseudomonas</taxon>
    </lineage>
</organism>